<comment type="caution">
    <text evidence="2">The sequence shown here is derived from an EMBL/GenBank/DDBJ whole genome shotgun (WGS) entry which is preliminary data.</text>
</comment>
<gene>
    <name evidence="2" type="ORF">KDAU_48280</name>
</gene>
<evidence type="ECO:0000313" key="2">
    <source>
        <dbReference type="EMBL" id="GCE07499.1"/>
    </source>
</evidence>
<reference evidence="3" key="1">
    <citation type="submission" date="2018-12" db="EMBL/GenBank/DDBJ databases">
        <title>Tengunoibacter tsumagoiensis gen. nov., sp. nov., Dictyobacter kobayashii sp. nov., D. alpinus sp. nov., and D. joshuensis sp. nov. and description of Dictyobacteraceae fam. nov. within the order Ktedonobacterales isolated from Tengu-no-mugimeshi.</title>
        <authorList>
            <person name="Wang C.M."/>
            <person name="Zheng Y."/>
            <person name="Sakai Y."/>
            <person name="Toyoda A."/>
            <person name="Minakuchi Y."/>
            <person name="Abe K."/>
            <person name="Yokota A."/>
            <person name="Yabe S."/>
        </authorList>
    </citation>
    <scope>NUCLEOTIDE SEQUENCE [LARGE SCALE GENOMIC DNA]</scope>
    <source>
        <strain evidence="3">S-27</strain>
    </source>
</reference>
<dbReference type="EMBL" id="BIFQ01000001">
    <property type="protein sequence ID" value="GCE07499.1"/>
    <property type="molecule type" value="Genomic_DNA"/>
</dbReference>
<name>A0A401ZKV8_9CHLR</name>
<sequence length="266" mass="30222">MGKNRQPGEQNDNQRDVMDGNDHANAGLPVVVDRDSWQAQLDKLLIREKAHTRAGDAIAAARRRLPMVEVDPTTTLIGPHGPVTLLEVFEGRRQLIVYFHMWHPGQPAANQCEGCTFFNGQVRELSYLHSRNVTYATFCEGPYEESVRYRDFMGWDVPWYSAQDSADALLNGRGFGTLICYLRHGDRVFETYWNTGRSAEVMAPSYGLLDMTVYGRQETWEDSPAGWPQHWENNGGQFRTDGRPTAQWSRLAAGRSDDLGISHHHR</sequence>
<accession>A0A401ZKV8</accession>
<dbReference type="Pfam" id="PF05988">
    <property type="entry name" value="DUF899"/>
    <property type="match status" value="1"/>
</dbReference>
<dbReference type="AlphaFoldDB" id="A0A401ZKV8"/>
<evidence type="ECO:0000256" key="1">
    <source>
        <dbReference type="SAM" id="MobiDB-lite"/>
    </source>
</evidence>
<dbReference type="Proteomes" id="UP000287224">
    <property type="component" value="Unassembled WGS sequence"/>
</dbReference>
<feature type="compositionally biased region" description="Basic and acidic residues" evidence="1">
    <location>
        <begin position="12"/>
        <end position="22"/>
    </location>
</feature>
<evidence type="ECO:0008006" key="4">
    <source>
        <dbReference type="Google" id="ProtNLM"/>
    </source>
</evidence>
<protein>
    <recommendedName>
        <fullName evidence="4">DUF899 domain-containing protein</fullName>
    </recommendedName>
</protein>
<feature type="region of interest" description="Disordered" evidence="1">
    <location>
        <begin position="224"/>
        <end position="243"/>
    </location>
</feature>
<dbReference type="InterPro" id="IPR010296">
    <property type="entry name" value="DUF899_thioredox"/>
</dbReference>
<organism evidence="2 3">
    <name type="scientific">Dictyobacter aurantiacus</name>
    <dbReference type="NCBI Taxonomy" id="1936993"/>
    <lineage>
        <taxon>Bacteria</taxon>
        <taxon>Bacillati</taxon>
        <taxon>Chloroflexota</taxon>
        <taxon>Ktedonobacteria</taxon>
        <taxon>Ktedonobacterales</taxon>
        <taxon>Dictyobacteraceae</taxon>
        <taxon>Dictyobacter</taxon>
    </lineage>
</organism>
<evidence type="ECO:0000313" key="3">
    <source>
        <dbReference type="Proteomes" id="UP000287224"/>
    </source>
</evidence>
<keyword evidence="3" id="KW-1185">Reference proteome</keyword>
<proteinExistence type="predicted"/>
<feature type="region of interest" description="Disordered" evidence="1">
    <location>
        <begin position="1"/>
        <end position="25"/>
    </location>
</feature>